<accession>A0A8S5MI26</accession>
<dbReference type="Pfam" id="PF03477">
    <property type="entry name" value="ATP-cone"/>
    <property type="match status" value="1"/>
</dbReference>
<dbReference type="PANTHER" id="PTHR21075">
    <property type="entry name" value="ANAEROBIC RIBONUCLEOSIDE-TRIPHOSPHATE REDUCTASE"/>
    <property type="match status" value="1"/>
</dbReference>
<sequence>MDIKKRDGRMEPFNKQKIVDAVEAAMAETIYGVNDEVSNLIANTIENACEAEMLPCDVESIQDAVERMLMAQNCFDAAKRYILYRDEHTKTREHNQAILDKVWERSVGKGVVNSNANCDEKTFSGRKNEAGSVVQKELALDKLMSKEVAEAHRQGLIYQHDLDSFLTGQHNCLFIDFKRLFENGIKLRNCDLRPPHSFATACQLVAVFMQLQSLEQFGGVASAHIDRDLAPYVHMSFTRHLKDGMKYIEKMSDTKIAQDFDMYGETNIIGGEVKEHFPGAYQYAIEMLEREGKQAVEGLYHNLNSLQSRGGGQLPFSSLNYGRDTSPEGRMVTRWMLEASLAGIGEHHTTSIFPIGIFSVKKGVNFNPEDPNYDLYQLALKSLSKRIYPNLANGDWSEAHEDPDDPDTTFATMGGCKLQPM</sequence>
<keyword evidence="2 3" id="KW-0067">ATP-binding</keyword>
<evidence type="ECO:0000256" key="3">
    <source>
        <dbReference type="PROSITE-ProRule" id="PRU00492"/>
    </source>
</evidence>
<dbReference type="PROSITE" id="PS51161">
    <property type="entry name" value="ATP_CONE"/>
    <property type="match status" value="1"/>
</dbReference>
<dbReference type="GO" id="GO:0009265">
    <property type="term" value="P:2'-deoxyribonucleotide biosynthetic process"/>
    <property type="evidence" value="ECO:0007669"/>
    <property type="project" value="TreeGrafter"/>
</dbReference>
<evidence type="ECO:0000256" key="2">
    <source>
        <dbReference type="ARBA" id="ARBA00022840"/>
    </source>
</evidence>
<protein>
    <submittedName>
        <fullName evidence="5">Anaerobic ribonucleoside triphosphate reductase</fullName>
    </submittedName>
</protein>
<proteinExistence type="predicted"/>
<dbReference type="EMBL" id="BK014910">
    <property type="protein sequence ID" value="DAD81898.1"/>
    <property type="molecule type" value="Genomic_DNA"/>
</dbReference>
<dbReference type="Pfam" id="PF13597">
    <property type="entry name" value="NRDD"/>
    <property type="match status" value="1"/>
</dbReference>
<dbReference type="InterPro" id="IPR012833">
    <property type="entry name" value="NrdD"/>
</dbReference>
<organism evidence="5">
    <name type="scientific">Siphoviridae sp. ctAvK3</name>
    <dbReference type="NCBI Taxonomy" id="2826184"/>
    <lineage>
        <taxon>Viruses</taxon>
        <taxon>Duplodnaviria</taxon>
        <taxon>Heunggongvirae</taxon>
        <taxon>Uroviricota</taxon>
        <taxon>Caudoviricetes</taxon>
    </lineage>
</organism>
<dbReference type="Gene3D" id="3.20.70.20">
    <property type="match status" value="1"/>
</dbReference>
<dbReference type="GO" id="GO:0005524">
    <property type="term" value="F:ATP binding"/>
    <property type="evidence" value="ECO:0007669"/>
    <property type="project" value="UniProtKB-UniRule"/>
</dbReference>
<dbReference type="GO" id="GO:0006260">
    <property type="term" value="P:DNA replication"/>
    <property type="evidence" value="ECO:0007669"/>
    <property type="project" value="InterPro"/>
</dbReference>
<dbReference type="InterPro" id="IPR005144">
    <property type="entry name" value="ATP-cone_dom"/>
</dbReference>
<evidence type="ECO:0000259" key="4">
    <source>
        <dbReference type="PROSITE" id="PS51161"/>
    </source>
</evidence>
<dbReference type="SUPFAM" id="SSF51998">
    <property type="entry name" value="PFL-like glycyl radical enzymes"/>
    <property type="match status" value="1"/>
</dbReference>
<dbReference type="PANTHER" id="PTHR21075:SF0">
    <property type="entry name" value="ANAEROBIC RIBONUCLEOSIDE-TRIPHOSPHATE REDUCTASE"/>
    <property type="match status" value="1"/>
</dbReference>
<name>A0A8S5MI26_9CAUD</name>
<reference evidence="5" key="1">
    <citation type="journal article" date="2021" name="Proc. Natl. Acad. Sci. U.S.A.">
        <title>A Catalog of Tens of Thousands of Viruses from Human Metagenomes Reveals Hidden Associations with Chronic Diseases.</title>
        <authorList>
            <person name="Tisza M.J."/>
            <person name="Buck C.B."/>
        </authorList>
    </citation>
    <scope>NUCLEOTIDE SEQUENCE</scope>
    <source>
        <strain evidence="5">CtAvK3</strain>
    </source>
</reference>
<keyword evidence="1 3" id="KW-0547">Nucleotide-binding</keyword>
<evidence type="ECO:0000256" key="1">
    <source>
        <dbReference type="ARBA" id="ARBA00022741"/>
    </source>
</evidence>
<feature type="domain" description="ATP-cone" evidence="4">
    <location>
        <begin position="1"/>
        <end position="92"/>
    </location>
</feature>
<evidence type="ECO:0000313" key="5">
    <source>
        <dbReference type="EMBL" id="DAD81898.1"/>
    </source>
</evidence>
<dbReference type="GO" id="GO:0008998">
    <property type="term" value="F:ribonucleoside-triphosphate reductase (thioredoxin) activity"/>
    <property type="evidence" value="ECO:0007669"/>
    <property type="project" value="InterPro"/>
</dbReference>
<dbReference type="GO" id="GO:0004748">
    <property type="term" value="F:ribonucleoside-diphosphate reductase activity, thioredoxin disulfide as acceptor"/>
    <property type="evidence" value="ECO:0007669"/>
    <property type="project" value="TreeGrafter"/>
</dbReference>